<evidence type="ECO:0000313" key="3">
    <source>
        <dbReference type="Proteomes" id="UP001238088"/>
    </source>
</evidence>
<keyword evidence="1" id="KW-1133">Transmembrane helix</keyword>
<proteinExistence type="predicted"/>
<comment type="caution">
    <text evidence="2">The sequence shown here is derived from an EMBL/GenBank/DDBJ whole genome shotgun (WGS) entry which is preliminary data.</text>
</comment>
<evidence type="ECO:0000313" key="2">
    <source>
        <dbReference type="EMBL" id="MDQ0271694.1"/>
    </source>
</evidence>
<keyword evidence="1" id="KW-0812">Transmembrane</keyword>
<accession>A0ABU0AKB0</accession>
<feature type="transmembrane region" description="Helical" evidence="1">
    <location>
        <begin position="12"/>
        <end position="29"/>
    </location>
</feature>
<dbReference type="Proteomes" id="UP001238088">
    <property type="component" value="Unassembled WGS sequence"/>
</dbReference>
<dbReference type="EMBL" id="JAUSUB010000016">
    <property type="protein sequence ID" value="MDQ0271694.1"/>
    <property type="molecule type" value="Genomic_DNA"/>
</dbReference>
<keyword evidence="1" id="KW-0472">Membrane</keyword>
<organism evidence="2 3">
    <name type="scientific">Cytobacillus purgationiresistens</name>
    <dbReference type="NCBI Taxonomy" id="863449"/>
    <lineage>
        <taxon>Bacteria</taxon>
        <taxon>Bacillati</taxon>
        <taxon>Bacillota</taxon>
        <taxon>Bacilli</taxon>
        <taxon>Bacillales</taxon>
        <taxon>Bacillaceae</taxon>
        <taxon>Cytobacillus</taxon>
    </lineage>
</organism>
<evidence type="ECO:0000256" key="1">
    <source>
        <dbReference type="SAM" id="Phobius"/>
    </source>
</evidence>
<name>A0ABU0AKB0_9BACI</name>
<sequence>MAGETFTYLRPVFYLITIILFCNFAYLIFLKDKIKASNYIIVNSLLLVIVAAI</sequence>
<protein>
    <submittedName>
        <fullName evidence="2">Uncharacterized protein</fullName>
    </submittedName>
</protein>
<reference evidence="2 3" key="1">
    <citation type="submission" date="2023-07" db="EMBL/GenBank/DDBJ databases">
        <title>Genomic Encyclopedia of Type Strains, Phase IV (KMG-IV): sequencing the most valuable type-strain genomes for metagenomic binning, comparative biology and taxonomic classification.</title>
        <authorList>
            <person name="Goeker M."/>
        </authorList>
    </citation>
    <scope>NUCLEOTIDE SEQUENCE [LARGE SCALE GENOMIC DNA]</scope>
    <source>
        <strain evidence="2 3">DSM 23494</strain>
    </source>
</reference>
<gene>
    <name evidence="2" type="ORF">J2S17_003582</name>
</gene>
<keyword evidence="3" id="KW-1185">Reference proteome</keyword>